<dbReference type="Pfam" id="PF00672">
    <property type="entry name" value="HAMP"/>
    <property type="match status" value="1"/>
</dbReference>
<feature type="domain" description="HAMP" evidence="17">
    <location>
        <begin position="204"/>
        <end position="256"/>
    </location>
</feature>
<keyword evidence="14" id="KW-0175">Coiled coil</keyword>
<dbReference type="SUPFAM" id="SSF47384">
    <property type="entry name" value="Homodimeric domain of signal transducing histidine kinase"/>
    <property type="match status" value="1"/>
</dbReference>
<dbReference type="EC" id="2.7.13.3" evidence="3"/>
<dbReference type="GO" id="GO:0005886">
    <property type="term" value="C:plasma membrane"/>
    <property type="evidence" value="ECO:0007669"/>
    <property type="project" value="UniProtKB-SubCell"/>
</dbReference>
<proteinExistence type="predicted"/>
<protein>
    <recommendedName>
        <fullName evidence="3">histidine kinase</fullName>
        <ecNumber evidence="3">2.7.13.3</ecNumber>
    </recommendedName>
</protein>
<keyword evidence="12" id="KW-0902">Two-component regulatory system</keyword>
<evidence type="ECO:0000256" key="14">
    <source>
        <dbReference type="SAM" id="Coils"/>
    </source>
</evidence>
<evidence type="ECO:0000256" key="6">
    <source>
        <dbReference type="ARBA" id="ARBA00022679"/>
    </source>
</evidence>
<dbReference type="CDD" id="cd06225">
    <property type="entry name" value="HAMP"/>
    <property type="match status" value="1"/>
</dbReference>
<feature type="coiled-coil region" evidence="14">
    <location>
        <begin position="248"/>
        <end position="285"/>
    </location>
</feature>
<dbReference type="InterPro" id="IPR003594">
    <property type="entry name" value="HATPase_dom"/>
</dbReference>
<sequence length="502" mass="55881">MKLTLQKKFFLGILLVAGAFVTLFAAVYTTQYDNYVIYRKKLQLIEAYNYVVTAYRQAGTIERDVLQNVELDSGVRILTTDEAGYIDYNSLLLYTDRPWNPSEFTGISRFKLSELVPRTFGSDSYFTITEDRTDLGYVLFTAGDRTTGMQFLGLLGSFGTDRLMLLQLPTPVIESTTEYTGFFLQLVGLAALMLATLLGYFLSRSLTRKVSEIHSIAEGMAGLDFSRRYTGEADDDIGELGVSINKLSEHLEETIGELKQEIAHAKELEEARKNLIRNVSHELKTPIAIIQGYAEGLKENVTGDAESRAFYCEVIEDESKHMARLVGDLLSVSRIEAGATKPQPENFELDELIEAVMRRVGGTAEKRRIDMRFSPADETVFADEGMTEQVLYNYLSNAVDHAPDGGAVKVSCGRTEGDVLRVTVFNEGEPIPEEDISRIWESFYKVDKSRTRAFGGTGIGLSIVKAAMEAQHMAYGVENTEGGVAFWFDVCVADAEDSHIVN</sequence>
<dbReference type="Pfam" id="PF00512">
    <property type="entry name" value="HisKA"/>
    <property type="match status" value="1"/>
</dbReference>
<dbReference type="EMBL" id="VSSQ01006356">
    <property type="protein sequence ID" value="MPM32425.1"/>
    <property type="molecule type" value="Genomic_DNA"/>
</dbReference>
<dbReference type="PRINTS" id="PR00344">
    <property type="entry name" value="BCTRLSENSOR"/>
</dbReference>
<dbReference type="GO" id="GO:0005524">
    <property type="term" value="F:ATP binding"/>
    <property type="evidence" value="ECO:0007669"/>
    <property type="project" value="UniProtKB-KW"/>
</dbReference>
<keyword evidence="11 15" id="KW-1133">Transmembrane helix</keyword>
<dbReference type="InterPro" id="IPR036097">
    <property type="entry name" value="HisK_dim/P_sf"/>
</dbReference>
<keyword evidence="5" id="KW-0597">Phosphoprotein</keyword>
<keyword evidence="9 18" id="KW-0418">Kinase</keyword>
<keyword evidence="10" id="KW-0067">ATP-binding</keyword>
<dbReference type="SMART" id="SM00387">
    <property type="entry name" value="HATPase_c"/>
    <property type="match status" value="1"/>
</dbReference>
<comment type="caution">
    <text evidence="18">The sequence shown here is derived from an EMBL/GenBank/DDBJ whole genome shotgun (WGS) entry which is preliminary data.</text>
</comment>
<dbReference type="SMART" id="SM00388">
    <property type="entry name" value="HisKA"/>
    <property type="match status" value="1"/>
</dbReference>
<dbReference type="InterPro" id="IPR004358">
    <property type="entry name" value="Sig_transdc_His_kin-like_C"/>
</dbReference>
<feature type="domain" description="Histidine kinase" evidence="16">
    <location>
        <begin position="278"/>
        <end position="494"/>
    </location>
</feature>
<evidence type="ECO:0000256" key="12">
    <source>
        <dbReference type="ARBA" id="ARBA00023012"/>
    </source>
</evidence>
<dbReference type="Pfam" id="PF02518">
    <property type="entry name" value="HATPase_c"/>
    <property type="match status" value="1"/>
</dbReference>
<evidence type="ECO:0000256" key="7">
    <source>
        <dbReference type="ARBA" id="ARBA00022692"/>
    </source>
</evidence>
<dbReference type="InterPro" id="IPR050398">
    <property type="entry name" value="HssS/ArlS-like"/>
</dbReference>
<evidence type="ECO:0000256" key="4">
    <source>
        <dbReference type="ARBA" id="ARBA00022475"/>
    </source>
</evidence>
<dbReference type="SUPFAM" id="SSF158472">
    <property type="entry name" value="HAMP domain-like"/>
    <property type="match status" value="1"/>
</dbReference>
<evidence type="ECO:0000259" key="17">
    <source>
        <dbReference type="PROSITE" id="PS50885"/>
    </source>
</evidence>
<keyword evidence="6 18" id="KW-0808">Transferase</keyword>
<evidence type="ECO:0000256" key="8">
    <source>
        <dbReference type="ARBA" id="ARBA00022741"/>
    </source>
</evidence>
<dbReference type="InterPro" id="IPR005467">
    <property type="entry name" value="His_kinase_dom"/>
</dbReference>
<dbReference type="Gene3D" id="6.10.340.10">
    <property type="match status" value="1"/>
</dbReference>
<dbReference type="InterPro" id="IPR003660">
    <property type="entry name" value="HAMP_dom"/>
</dbReference>
<keyword evidence="7 15" id="KW-0812">Transmembrane</keyword>
<evidence type="ECO:0000256" key="1">
    <source>
        <dbReference type="ARBA" id="ARBA00000085"/>
    </source>
</evidence>
<dbReference type="Gene3D" id="1.10.287.130">
    <property type="match status" value="1"/>
</dbReference>
<comment type="catalytic activity">
    <reaction evidence="1">
        <text>ATP + protein L-histidine = ADP + protein N-phospho-L-histidine.</text>
        <dbReference type="EC" id="2.7.13.3"/>
    </reaction>
</comment>
<name>A0A644YV03_9ZZZZ</name>
<dbReference type="SUPFAM" id="SSF55874">
    <property type="entry name" value="ATPase domain of HSP90 chaperone/DNA topoisomerase II/histidine kinase"/>
    <property type="match status" value="1"/>
</dbReference>
<dbReference type="FunFam" id="1.10.287.130:FF:000001">
    <property type="entry name" value="Two-component sensor histidine kinase"/>
    <property type="match status" value="1"/>
</dbReference>
<dbReference type="InterPro" id="IPR036890">
    <property type="entry name" value="HATPase_C_sf"/>
</dbReference>
<evidence type="ECO:0000256" key="11">
    <source>
        <dbReference type="ARBA" id="ARBA00022989"/>
    </source>
</evidence>
<evidence type="ECO:0000256" key="15">
    <source>
        <dbReference type="SAM" id="Phobius"/>
    </source>
</evidence>
<dbReference type="SMART" id="SM00304">
    <property type="entry name" value="HAMP"/>
    <property type="match status" value="1"/>
</dbReference>
<dbReference type="CDD" id="cd00082">
    <property type="entry name" value="HisKA"/>
    <property type="match status" value="1"/>
</dbReference>
<dbReference type="PANTHER" id="PTHR45528">
    <property type="entry name" value="SENSOR HISTIDINE KINASE CPXA"/>
    <property type="match status" value="1"/>
</dbReference>
<keyword evidence="8" id="KW-0547">Nucleotide-binding</keyword>
<dbReference type="GO" id="GO:0000155">
    <property type="term" value="F:phosphorelay sensor kinase activity"/>
    <property type="evidence" value="ECO:0007669"/>
    <property type="project" value="InterPro"/>
</dbReference>
<evidence type="ECO:0000256" key="3">
    <source>
        <dbReference type="ARBA" id="ARBA00012438"/>
    </source>
</evidence>
<dbReference type="Gene3D" id="3.30.565.10">
    <property type="entry name" value="Histidine kinase-like ATPase, C-terminal domain"/>
    <property type="match status" value="1"/>
</dbReference>
<keyword evidence="4" id="KW-1003">Cell membrane</keyword>
<reference evidence="18" key="1">
    <citation type="submission" date="2019-08" db="EMBL/GenBank/DDBJ databases">
        <authorList>
            <person name="Kucharzyk K."/>
            <person name="Murdoch R.W."/>
            <person name="Higgins S."/>
            <person name="Loffler F."/>
        </authorList>
    </citation>
    <scope>NUCLEOTIDE SEQUENCE</scope>
</reference>
<evidence type="ECO:0000256" key="2">
    <source>
        <dbReference type="ARBA" id="ARBA00004651"/>
    </source>
</evidence>
<evidence type="ECO:0000256" key="5">
    <source>
        <dbReference type="ARBA" id="ARBA00022553"/>
    </source>
</evidence>
<dbReference type="AlphaFoldDB" id="A0A644YV03"/>
<evidence type="ECO:0000256" key="9">
    <source>
        <dbReference type="ARBA" id="ARBA00022777"/>
    </source>
</evidence>
<accession>A0A644YV03</accession>
<evidence type="ECO:0000313" key="18">
    <source>
        <dbReference type="EMBL" id="MPM32425.1"/>
    </source>
</evidence>
<dbReference type="InterPro" id="IPR003661">
    <property type="entry name" value="HisK_dim/P_dom"/>
</dbReference>
<dbReference type="PANTHER" id="PTHR45528:SF1">
    <property type="entry name" value="SENSOR HISTIDINE KINASE CPXA"/>
    <property type="match status" value="1"/>
</dbReference>
<evidence type="ECO:0000259" key="16">
    <source>
        <dbReference type="PROSITE" id="PS50109"/>
    </source>
</evidence>
<dbReference type="PROSITE" id="PS50885">
    <property type="entry name" value="HAMP"/>
    <property type="match status" value="1"/>
</dbReference>
<comment type="subcellular location">
    <subcellularLocation>
        <location evidence="2">Cell membrane</location>
        <topology evidence="2">Multi-pass membrane protein</topology>
    </subcellularLocation>
</comment>
<evidence type="ECO:0000256" key="13">
    <source>
        <dbReference type="ARBA" id="ARBA00023136"/>
    </source>
</evidence>
<dbReference type="PROSITE" id="PS50109">
    <property type="entry name" value="HIS_KIN"/>
    <property type="match status" value="1"/>
</dbReference>
<gene>
    <name evidence="18" type="primary">sasA_211</name>
    <name evidence="18" type="ORF">SDC9_78987</name>
</gene>
<feature type="transmembrane region" description="Helical" evidence="15">
    <location>
        <begin position="182"/>
        <end position="202"/>
    </location>
</feature>
<keyword evidence="13 15" id="KW-0472">Membrane</keyword>
<evidence type="ECO:0000256" key="10">
    <source>
        <dbReference type="ARBA" id="ARBA00022840"/>
    </source>
</evidence>
<organism evidence="18">
    <name type="scientific">bioreactor metagenome</name>
    <dbReference type="NCBI Taxonomy" id="1076179"/>
    <lineage>
        <taxon>unclassified sequences</taxon>
        <taxon>metagenomes</taxon>
        <taxon>ecological metagenomes</taxon>
    </lineage>
</organism>